<feature type="transmembrane region" description="Helical" evidence="1">
    <location>
        <begin position="45"/>
        <end position="63"/>
    </location>
</feature>
<evidence type="ECO:0000256" key="1">
    <source>
        <dbReference type="SAM" id="Phobius"/>
    </source>
</evidence>
<dbReference type="EMBL" id="VYDO01000253">
    <property type="protein sequence ID" value="MYG38878.1"/>
    <property type="molecule type" value="Genomic_DNA"/>
</dbReference>
<organism evidence="2">
    <name type="scientific">Synechococcus sp. SB0676_bin_10</name>
    <dbReference type="NCBI Taxonomy" id="2604869"/>
    <lineage>
        <taxon>Bacteria</taxon>
        <taxon>Bacillati</taxon>
        <taxon>Cyanobacteriota</taxon>
        <taxon>Cyanophyceae</taxon>
        <taxon>Synechococcales</taxon>
        <taxon>Synechococcaceae</taxon>
        <taxon>Synechococcus</taxon>
    </lineage>
</organism>
<accession>A0A6B1F944</accession>
<gene>
    <name evidence="2" type="ORF">F4162_07940</name>
</gene>
<evidence type="ECO:0000313" key="2">
    <source>
        <dbReference type="EMBL" id="MYG38878.1"/>
    </source>
</evidence>
<sequence length="68" mass="7986">MSTNCAEVVHGAYQGKRTCRGPQRHGRLWIGIPPPTVKRPAWLNWLYLLIFLWSSWQLAGMWWQQLHG</sequence>
<protein>
    <submittedName>
        <fullName evidence="2">Uncharacterized protein</fullName>
    </submittedName>
</protein>
<proteinExistence type="predicted"/>
<keyword evidence="1" id="KW-0472">Membrane</keyword>
<keyword evidence="1" id="KW-0812">Transmembrane</keyword>
<reference evidence="2" key="1">
    <citation type="submission" date="2019-09" db="EMBL/GenBank/DDBJ databases">
        <title>Characterisation of the sponge microbiome using genome-centric metagenomics.</title>
        <authorList>
            <person name="Engelberts J.P."/>
            <person name="Robbins S.J."/>
            <person name="De Goeij J.M."/>
            <person name="Aranda M."/>
            <person name="Bell S.C."/>
            <person name="Webster N.S."/>
        </authorList>
    </citation>
    <scope>NUCLEOTIDE SEQUENCE</scope>
    <source>
        <strain evidence="2">SB0676_bin_10</strain>
    </source>
</reference>
<name>A0A6B1F944_9SYNE</name>
<keyword evidence="1" id="KW-1133">Transmembrane helix</keyword>
<comment type="caution">
    <text evidence="2">The sequence shown here is derived from an EMBL/GenBank/DDBJ whole genome shotgun (WGS) entry which is preliminary data.</text>
</comment>
<dbReference type="AlphaFoldDB" id="A0A6B1F944"/>